<dbReference type="AlphaFoldDB" id="A0A919A2L2"/>
<reference evidence="3" key="2">
    <citation type="submission" date="2020-09" db="EMBL/GenBank/DDBJ databases">
        <authorList>
            <person name="Sun Q."/>
            <person name="Ohkuma M."/>
        </authorList>
    </citation>
    <scope>NUCLEOTIDE SEQUENCE</scope>
    <source>
        <strain evidence="3">JCM 4477</strain>
    </source>
</reference>
<keyword evidence="4" id="KW-1185">Reference proteome</keyword>
<keyword evidence="2" id="KW-0472">Membrane</keyword>
<evidence type="ECO:0000256" key="2">
    <source>
        <dbReference type="SAM" id="Phobius"/>
    </source>
</evidence>
<evidence type="ECO:0000256" key="1">
    <source>
        <dbReference type="SAM" id="MobiDB-lite"/>
    </source>
</evidence>
<feature type="compositionally biased region" description="Basic and acidic residues" evidence="1">
    <location>
        <begin position="276"/>
        <end position="286"/>
    </location>
</feature>
<protein>
    <recommendedName>
        <fullName evidence="5">PASTA domain-containing protein</fullName>
    </recommendedName>
</protein>
<evidence type="ECO:0008006" key="5">
    <source>
        <dbReference type="Google" id="ProtNLM"/>
    </source>
</evidence>
<accession>A0A919A2L2</accession>
<reference evidence="3" key="1">
    <citation type="journal article" date="2014" name="Int. J. Syst. Evol. Microbiol.">
        <title>Complete genome sequence of Corynebacterium casei LMG S-19264T (=DSM 44701T), isolated from a smear-ripened cheese.</title>
        <authorList>
            <consortium name="US DOE Joint Genome Institute (JGI-PGF)"/>
            <person name="Walter F."/>
            <person name="Albersmeier A."/>
            <person name="Kalinowski J."/>
            <person name="Ruckert C."/>
        </authorList>
    </citation>
    <scope>NUCLEOTIDE SEQUENCE</scope>
    <source>
        <strain evidence="3">JCM 4477</strain>
    </source>
</reference>
<dbReference type="Proteomes" id="UP000630718">
    <property type="component" value="Unassembled WGS sequence"/>
</dbReference>
<keyword evidence="2" id="KW-0812">Transmembrane</keyword>
<comment type="caution">
    <text evidence="3">The sequence shown here is derived from an EMBL/GenBank/DDBJ whole genome shotgun (WGS) entry which is preliminary data.</text>
</comment>
<gene>
    <name evidence="3" type="ORF">GCM10018772_01010</name>
</gene>
<sequence>MSRPPAPGTPRWLSTPARVGYVLAVPLLGLLNQYLGFLALIAAIVLVWKDSPWQKAAKVAATIAAMALLGAVLPDPPEDGEPDPVARTQTAIPAPSPTPTPTPSRERPSPPPPAPADYRGLPLDEAREKAEAAGFGVDEHNASDDGKSIMMRMNWTVCFQKTGWTSSGTKTIDFGAVKTGAPCPETDGAAVPWPRMPDLAWKTWKTARARILALDVVPEHHLRADTAYGNDWLPDEGEYEDWRVCATDPAKGGDVTVDTWVTVGLTDPANGCPEPDSDRGHAVDLPDRDDDGDPDYRDPYPDDPDRTTTTPNGLPDHSDDDSSDGDSHGGDWNCPRTRWC</sequence>
<name>A0A919A2L2_9ACTN</name>
<evidence type="ECO:0000313" key="3">
    <source>
        <dbReference type="EMBL" id="GHE82642.1"/>
    </source>
</evidence>
<feature type="region of interest" description="Disordered" evidence="1">
    <location>
        <begin position="266"/>
        <end position="340"/>
    </location>
</feature>
<dbReference type="EMBL" id="BNBI01000001">
    <property type="protein sequence ID" value="GHE82642.1"/>
    <property type="molecule type" value="Genomic_DNA"/>
</dbReference>
<feature type="compositionally biased region" description="Basic and acidic residues" evidence="1">
    <location>
        <begin position="294"/>
        <end position="306"/>
    </location>
</feature>
<evidence type="ECO:0000313" key="4">
    <source>
        <dbReference type="Proteomes" id="UP000630718"/>
    </source>
</evidence>
<feature type="region of interest" description="Disordered" evidence="1">
    <location>
        <begin position="74"/>
        <end position="120"/>
    </location>
</feature>
<keyword evidence="2" id="KW-1133">Transmembrane helix</keyword>
<dbReference type="RefSeq" id="WP_190202053.1">
    <property type="nucleotide sequence ID" value="NZ_BNBI01000001.1"/>
</dbReference>
<feature type="transmembrane region" description="Helical" evidence="2">
    <location>
        <begin position="20"/>
        <end position="48"/>
    </location>
</feature>
<proteinExistence type="predicted"/>
<organism evidence="3 4">
    <name type="scientific">Streptomyces fumanus</name>
    <dbReference type="NCBI Taxonomy" id="67302"/>
    <lineage>
        <taxon>Bacteria</taxon>
        <taxon>Bacillati</taxon>
        <taxon>Actinomycetota</taxon>
        <taxon>Actinomycetes</taxon>
        <taxon>Kitasatosporales</taxon>
        <taxon>Streptomycetaceae</taxon>
        <taxon>Streptomyces</taxon>
    </lineage>
</organism>